<feature type="transmembrane region" description="Helical" evidence="6">
    <location>
        <begin position="425"/>
        <end position="443"/>
    </location>
</feature>
<feature type="region of interest" description="Disordered" evidence="5">
    <location>
        <begin position="378"/>
        <end position="411"/>
    </location>
</feature>
<dbReference type="Proteomes" id="UP000076563">
    <property type="component" value="Unassembled WGS sequence"/>
</dbReference>
<keyword evidence="3" id="KW-0802">TPR repeat</keyword>
<dbReference type="PANTHER" id="PTHR44858:SF1">
    <property type="entry name" value="UDP-N-ACETYLGLUCOSAMINE--PEPTIDE N-ACETYLGLUCOSAMINYLTRANSFERASE SPINDLY-RELATED"/>
    <property type="match status" value="1"/>
</dbReference>
<dbReference type="Pfam" id="PF13371">
    <property type="entry name" value="TPR_9"/>
    <property type="match status" value="1"/>
</dbReference>
<evidence type="ECO:0000256" key="6">
    <source>
        <dbReference type="SAM" id="Phobius"/>
    </source>
</evidence>
<protein>
    <recommendedName>
        <fullName evidence="7">J domain-containing protein</fullName>
    </recommendedName>
</protein>
<keyword evidence="6" id="KW-0472">Membrane</keyword>
<evidence type="ECO:0000256" key="5">
    <source>
        <dbReference type="SAM" id="MobiDB-lite"/>
    </source>
</evidence>
<dbReference type="SUPFAM" id="SSF46565">
    <property type="entry name" value="Chaperone J-domain"/>
    <property type="match status" value="1"/>
</dbReference>
<evidence type="ECO:0000259" key="7">
    <source>
        <dbReference type="PROSITE" id="PS50076"/>
    </source>
</evidence>
<dbReference type="PANTHER" id="PTHR44858">
    <property type="entry name" value="TETRATRICOPEPTIDE REPEAT PROTEIN 6"/>
    <property type="match status" value="1"/>
</dbReference>
<reference evidence="9" key="1">
    <citation type="submission" date="2016-01" db="EMBL/GenBank/DDBJ databases">
        <title>Draft genome of Chromobacterium sp. F49.</title>
        <authorList>
            <person name="Hong K.W."/>
        </authorList>
    </citation>
    <scope>NUCLEOTIDE SEQUENCE [LARGE SCALE GENOMIC DNA]</scope>
    <source>
        <strain evidence="9">M63</strain>
    </source>
</reference>
<dbReference type="InterPro" id="IPR019734">
    <property type="entry name" value="TPR_rpt"/>
</dbReference>
<dbReference type="AlphaFoldDB" id="A0A165RHR8"/>
<evidence type="ECO:0000256" key="1">
    <source>
        <dbReference type="ARBA" id="ARBA00022705"/>
    </source>
</evidence>
<dbReference type="SUPFAM" id="SSF48452">
    <property type="entry name" value="TPR-like"/>
    <property type="match status" value="1"/>
</dbReference>
<dbReference type="EMBL" id="LQRA01000038">
    <property type="protein sequence ID" value="KZE82202.1"/>
    <property type="molecule type" value="Genomic_DNA"/>
</dbReference>
<dbReference type="GO" id="GO:0006260">
    <property type="term" value="P:DNA replication"/>
    <property type="evidence" value="ECO:0007669"/>
    <property type="project" value="UniProtKB-KW"/>
</dbReference>
<dbReference type="Gene3D" id="1.10.287.110">
    <property type="entry name" value="DnaJ domain"/>
    <property type="match status" value="1"/>
</dbReference>
<comment type="caution">
    <text evidence="8">The sequence shown here is derived from an EMBL/GenBank/DDBJ whole genome shotgun (WGS) entry which is preliminary data.</text>
</comment>
<dbReference type="InterPro" id="IPR001623">
    <property type="entry name" value="DnaJ_domain"/>
</dbReference>
<keyword evidence="9" id="KW-1185">Reference proteome</keyword>
<keyword evidence="4" id="KW-0346">Stress response</keyword>
<keyword evidence="2" id="KW-0677">Repeat</keyword>
<dbReference type="Gene3D" id="1.25.40.10">
    <property type="entry name" value="Tetratricopeptide repeat domain"/>
    <property type="match status" value="1"/>
</dbReference>
<evidence type="ECO:0000256" key="2">
    <source>
        <dbReference type="ARBA" id="ARBA00022737"/>
    </source>
</evidence>
<dbReference type="InterPro" id="IPR050498">
    <property type="entry name" value="Ycf3"/>
</dbReference>
<proteinExistence type="predicted"/>
<keyword evidence="6" id="KW-0812">Transmembrane</keyword>
<dbReference type="STRING" id="1007103.GCA_000213315_07432"/>
<evidence type="ECO:0000313" key="9">
    <source>
        <dbReference type="Proteomes" id="UP000076563"/>
    </source>
</evidence>
<organism evidence="8 9">
    <name type="scientific">Paenibacillus elgii</name>
    <dbReference type="NCBI Taxonomy" id="189691"/>
    <lineage>
        <taxon>Bacteria</taxon>
        <taxon>Bacillati</taxon>
        <taxon>Bacillota</taxon>
        <taxon>Bacilli</taxon>
        <taxon>Bacillales</taxon>
        <taxon>Paenibacillaceae</taxon>
        <taxon>Paenibacillus</taxon>
    </lineage>
</organism>
<dbReference type="PROSITE" id="PS50076">
    <property type="entry name" value="DNAJ_2"/>
    <property type="match status" value="1"/>
</dbReference>
<dbReference type="SMART" id="SM00028">
    <property type="entry name" value="TPR"/>
    <property type="match status" value="4"/>
</dbReference>
<evidence type="ECO:0000256" key="4">
    <source>
        <dbReference type="ARBA" id="ARBA00023016"/>
    </source>
</evidence>
<feature type="domain" description="J" evidence="7">
    <location>
        <begin position="1"/>
        <end position="60"/>
    </location>
</feature>
<dbReference type="OrthoDB" id="9816462at2"/>
<gene>
    <name evidence="8" type="ORF">AV654_09115</name>
</gene>
<name>A0A165RHR8_9BACL</name>
<sequence length="444" mass="51449">MWKILDIKPTNELSVIKKAYARKLKQHHPEDDPEGYQQLREAYDQAVRAAKRNLKLDSFRDLTEEAAAERGECGQSDTGQDEHERDDNLVVVPSRMLFADPAARVKSTEERLNEFIEKANGVYRDIAQRIDIDSWLKLLNDDMMWDVKLQREVRQRMTVFLERHPYLPRDVWQLLESSFCWKERAQDDRESFSRQFPNVFLHVFAEPYYATSLRFTFLTKAGDIDCEAFLRYRLGALLALKHNHMEQAEEMLERAYELFPDDPDLLRLQAEYYLRLGSLSRALTAIDRWMALTPDDPELYWYRARIYVKSNRLTEAIHDVTYFLSHDPGHLAALSLAAKCYTKLGDPASARDMHLRLLEQQPDDIEALVCLAEGGHPETGPTSMPASPAAPIDPLPARDTERTAPHLPEQQAGANKSSFFSIKNLPLILVLGWFFLCLIRMFFR</sequence>
<dbReference type="CDD" id="cd06257">
    <property type="entry name" value="DnaJ"/>
    <property type="match status" value="1"/>
</dbReference>
<dbReference type="InterPro" id="IPR036869">
    <property type="entry name" value="J_dom_sf"/>
</dbReference>
<keyword evidence="6" id="KW-1133">Transmembrane helix</keyword>
<accession>A0A165RHR8</accession>
<keyword evidence="1" id="KW-0235">DNA replication</keyword>
<evidence type="ECO:0000313" key="8">
    <source>
        <dbReference type="EMBL" id="KZE82202.1"/>
    </source>
</evidence>
<feature type="region of interest" description="Disordered" evidence="5">
    <location>
        <begin position="66"/>
        <end position="86"/>
    </location>
</feature>
<dbReference type="InterPro" id="IPR011990">
    <property type="entry name" value="TPR-like_helical_dom_sf"/>
</dbReference>
<dbReference type="RefSeq" id="WP_063178562.1">
    <property type="nucleotide sequence ID" value="NZ_LQRA01000038.1"/>
</dbReference>
<evidence type="ECO:0000256" key="3">
    <source>
        <dbReference type="ARBA" id="ARBA00022803"/>
    </source>
</evidence>